<feature type="domain" description="Fibronectin type-III" evidence="2">
    <location>
        <begin position="262"/>
        <end position="351"/>
    </location>
</feature>
<evidence type="ECO:0000313" key="4">
    <source>
        <dbReference type="EMBL" id="MBD2866358.1"/>
    </source>
</evidence>
<feature type="compositionally biased region" description="Low complexity" evidence="1">
    <location>
        <begin position="454"/>
        <end position="464"/>
    </location>
</feature>
<dbReference type="InterPro" id="IPR051465">
    <property type="entry name" value="Cell_Envelope_Struct_Comp"/>
</dbReference>
<evidence type="ECO:0000256" key="1">
    <source>
        <dbReference type="SAM" id="MobiDB-lite"/>
    </source>
</evidence>
<reference evidence="4" key="1">
    <citation type="submission" date="2020-09" db="EMBL/GenBank/DDBJ databases">
        <title>A novel bacterium of genus Paenibacillus, isolated from South China Sea.</title>
        <authorList>
            <person name="Huang H."/>
            <person name="Mo K."/>
            <person name="Hu Y."/>
        </authorList>
    </citation>
    <scope>NUCLEOTIDE SEQUENCE</scope>
    <source>
        <strain evidence="4">IB182363</strain>
    </source>
</reference>
<dbReference type="InterPro" id="IPR003961">
    <property type="entry name" value="FN3_dom"/>
</dbReference>
<sequence>TKEITGFSFASPAVAGTINEASRTVSVTVPYGTNVTALTPTITHTGASISPNSGVPRNFTNPVSYTVSAADGSTKSYTVTVNVAASPTKEITGFSFVSPAVAGTVNEASRTISVTVPHGTDVTSLTPTITHTGASISPNSGVPQNFTNPVSYTVSAADGTTQDYVVTVSAAANPAKAITAFSFAAPAVTGTVYEASHTVAITVPYGTDVTSLTPTITHTGASISPNSGVPQNFTSPVTYTVSAANGTTQDYVVTVAEDGQPAPAAPQQLTADGADSQVALNWGTVTGATYYRVYLSTVQGVFTEPASATVTGVTYNMSGLTNGMTYYFIVKAANSGGLSTASNEAAATPAAAPAAPTQVTAVAGDRQATISFTPPTDNGGSAITSYEVTASSGGVVQSGVSSPITVTGLTNGVSYTFTVIAINRAGNSEDSNASNPVIPSSPSTGEGGNEDNSDNSGNSDTSGTVSEAAVPVADILLNHQMIRGGATATTDHNRTVLTIAADRTKLENRLAEEAQGAVITYRANVSFDRVVAEMDGQWVKSMAEKQAVINFKTGQATYVLPAQQIGIEALAGQFGESVALQDIKLNIEIHTRSAQDTDRTIKEAVSKGLFTLLAPPVAFSIQATYRDVTVEVSKFNTFLEHWIAIPDNVNPDSATTAVVVEPDGILRHVPLQVMVKENRHYAKASSMTNGSFALVSHSAEFNDMKGHWAEQDTRDMGARMIVMGTGDNTYEPEREVTRAEFASILVRGLGLPLERGTAPFSDISQSAWFNDVVATAYTHRLLNGFEDGTFHPEETITREQAMIMLSRAMTLTGLTAKLPGQAADVAFRPYTDAAAVSDWALDGMASSIQAGVVQGKSGATLAPQDFVTRAEAATIIRRLLQLSGLI</sequence>
<dbReference type="Gene3D" id="2.60.40.2340">
    <property type="match status" value="3"/>
</dbReference>
<dbReference type="PROSITE" id="PS50853">
    <property type="entry name" value="FN3"/>
    <property type="match status" value="2"/>
</dbReference>
<feature type="non-terminal residue" evidence="4">
    <location>
        <position position="1"/>
    </location>
</feature>
<dbReference type="Proteomes" id="UP000639396">
    <property type="component" value="Unassembled WGS sequence"/>
</dbReference>
<dbReference type="InterPro" id="IPR001119">
    <property type="entry name" value="SLH_dom"/>
</dbReference>
<dbReference type="InterPro" id="IPR036116">
    <property type="entry name" value="FN3_sf"/>
</dbReference>
<accession>A0A927H3F4</accession>
<dbReference type="CDD" id="cd00063">
    <property type="entry name" value="FN3"/>
    <property type="match status" value="2"/>
</dbReference>
<evidence type="ECO:0000259" key="3">
    <source>
        <dbReference type="PROSITE" id="PS51272"/>
    </source>
</evidence>
<evidence type="ECO:0000313" key="5">
    <source>
        <dbReference type="Proteomes" id="UP000639396"/>
    </source>
</evidence>
<dbReference type="SUPFAM" id="SSF49265">
    <property type="entry name" value="Fibronectin type III"/>
    <property type="match status" value="1"/>
</dbReference>
<comment type="caution">
    <text evidence="4">The sequence shown here is derived from an EMBL/GenBank/DDBJ whole genome shotgun (WGS) entry which is preliminary data.</text>
</comment>
<dbReference type="EMBL" id="JACXJA010000056">
    <property type="protein sequence ID" value="MBD2866358.1"/>
    <property type="molecule type" value="Genomic_DNA"/>
</dbReference>
<protein>
    <submittedName>
        <fullName evidence="4">S-layer homology domain-containing protein</fullName>
    </submittedName>
</protein>
<dbReference type="RefSeq" id="WP_190931973.1">
    <property type="nucleotide sequence ID" value="NZ_JACXJA010000056.1"/>
</dbReference>
<evidence type="ECO:0000259" key="2">
    <source>
        <dbReference type="PROSITE" id="PS50853"/>
    </source>
</evidence>
<name>A0A927H3F4_9BACL</name>
<gene>
    <name evidence="4" type="ORF">IDH45_30735</name>
</gene>
<dbReference type="Pfam" id="PF00041">
    <property type="entry name" value="fn3"/>
    <property type="match status" value="2"/>
</dbReference>
<dbReference type="PROSITE" id="PS51272">
    <property type="entry name" value="SLH"/>
    <property type="match status" value="3"/>
</dbReference>
<keyword evidence="5" id="KW-1185">Reference proteome</keyword>
<dbReference type="PANTHER" id="PTHR43308">
    <property type="entry name" value="OUTER MEMBRANE PROTEIN ALPHA-RELATED"/>
    <property type="match status" value="1"/>
</dbReference>
<feature type="domain" description="SLH" evidence="3">
    <location>
        <begin position="756"/>
        <end position="819"/>
    </location>
</feature>
<dbReference type="SMART" id="SM00060">
    <property type="entry name" value="FN3"/>
    <property type="match status" value="2"/>
</dbReference>
<dbReference type="Pfam" id="PF00395">
    <property type="entry name" value="SLH"/>
    <property type="match status" value="3"/>
</dbReference>
<feature type="region of interest" description="Disordered" evidence="1">
    <location>
        <begin position="428"/>
        <end position="464"/>
    </location>
</feature>
<dbReference type="PANTHER" id="PTHR43308:SF5">
    <property type="entry name" value="S-LAYER PROTEIN _ PEPTIDOGLYCAN ENDO-BETA-N-ACETYLGLUCOSAMINIDASE"/>
    <property type="match status" value="1"/>
</dbReference>
<feature type="domain" description="Fibronectin type-III" evidence="2">
    <location>
        <begin position="352"/>
        <end position="443"/>
    </location>
</feature>
<dbReference type="AlphaFoldDB" id="A0A927H3F4"/>
<organism evidence="4 5">
    <name type="scientific">Paenibacillus oceani</name>
    <dbReference type="NCBI Taxonomy" id="2772510"/>
    <lineage>
        <taxon>Bacteria</taxon>
        <taxon>Bacillati</taxon>
        <taxon>Bacillota</taxon>
        <taxon>Bacilli</taxon>
        <taxon>Bacillales</taxon>
        <taxon>Paenibacillaceae</taxon>
        <taxon>Paenibacillus</taxon>
    </lineage>
</organism>
<dbReference type="InterPro" id="IPR013783">
    <property type="entry name" value="Ig-like_fold"/>
</dbReference>
<proteinExistence type="predicted"/>
<feature type="domain" description="SLH" evidence="3">
    <location>
        <begin position="696"/>
        <end position="755"/>
    </location>
</feature>
<feature type="compositionally biased region" description="Polar residues" evidence="1">
    <location>
        <begin position="428"/>
        <end position="443"/>
    </location>
</feature>
<feature type="domain" description="SLH" evidence="3">
    <location>
        <begin position="827"/>
        <end position="886"/>
    </location>
</feature>
<dbReference type="Gene3D" id="2.60.40.10">
    <property type="entry name" value="Immunoglobulins"/>
    <property type="match status" value="2"/>
</dbReference>